<comment type="subunit">
    <text evidence="7">Part of the nuclear pore complex (NPC).</text>
</comment>
<comment type="function">
    <text evidence="7">Functions as a component of the nuclear pore complex (NPC).</text>
</comment>
<dbReference type="PANTHER" id="PTHR13003">
    <property type="entry name" value="NUP107-RELATED"/>
    <property type="match status" value="1"/>
</dbReference>
<keyword evidence="5 7" id="KW-0906">Nuclear pore complex</keyword>
<keyword evidence="1 7" id="KW-0813">Transport</keyword>
<dbReference type="GO" id="GO:0017056">
    <property type="term" value="F:structural constituent of nuclear pore"/>
    <property type="evidence" value="ECO:0007669"/>
    <property type="project" value="UniProtKB-UniRule"/>
</dbReference>
<evidence type="ECO:0000256" key="1">
    <source>
        <dbReference type="ARBA" id="ARBA00022448"/>
    </source>
</evidence>
<name>A0A8K0WXA8_9HYPO</name>
<keyword evidence="3" id="KW-0653">Protein transport</keyword>
<evidence type="ECO:0000256" key="4">
    <source>
        <dbReference type="ARBA" id="ARBA00023010"/>
    </source>
</evidence>
<evidence type="ECO:0000256" key="2">
    <source>
        <dbReference type="ARBA" id="ARBA00022816"/>
    </source>
</evidence>
<evidence type="ECO:0000256" key="6">
    <source>
        <dbReference type="ARBA" id="ARBA00023242"/>
    </source>
</evidence>
<evidence type="ECO:0000313" key="10">
    <source>
        <dbReference type="Proteomes" id="UP000813444"/>
    </source>
</evidence>
<keyword evidence="4 7" id="KW-0811">Translocation</keyword>
<gene>
    <name evidence="9" type="ORF">B0I35DRAFT_142547</name>
</gene>
<protein>
    <recommendedName>
        <fullName evidence="7">Nuclear pore complex protein</fullName>
    </recommendedName>
</protein>
<evidence type="ECO:0000313" key="9">
    <source>
        <dbReference type="EMBL" id="KAH7326719.1"/>
    </source>
</evidence>
<dbReference type="OrthoDB" id="3098at2759"/>
<dbReference type="GO" id="GO:0031965">
    <property type="term" value="C:nuclear membrane"/>
    <property type="evidence" value="ECO:0007669"/>
    <property type="project" value="UniProtKB-SubCell"/>
</dbReference>
<evidence type="ECO:0000256" key="8">
    <source>
        <dbReference type="SAM" id="MobiDB-lite"/>
    </source>
</evidence>
<dbReference type="EMBL" id="JAGPNK010000002">
    <property type="protein sequence ID" value="KAH7326719.1"/>
    <property type="molecule type" value="Genomic_DNA"/>
</dbReference>
<proteinExistence type="inferred from homology"/>
<sequence>MALDKLASEPSSPRIQLGTEFEDFANALDVCLSREGDRRQHILDLPRRFHEITLRKLAQLRPSVLRDGQDDVDMDADDVETTMTSASDRDEIKRLEKEVQTWDLLRRLLPLRYTNVKPETKPTPTSFSTDRPAKAIIEDFWQSDSIALERRAVLQWLQNTASSGPPIDDMVQELQQNADRGDIIAYGWLHTRAAIKLRKSVTAWPHLLDRQSSSISESHINADGAPMVTQLDPDAVTRQGKKLEPQDDYFERAIWLGCFEHLRRGSSLKVLREWCQERTEMWRAVSMSAVLLSADDKESVADTNPTSLSLWRRMCYSLSRQGGCDDYERAVYGVLSGDIQSVEKVALTWDDHLFANYNALLRTQLDNFLLASCPPDAASNLTQTFACFDALQFHGNADQAEKHIIRSLETNKRVQKEALEPHKALQAAFLSKDIDHYLYEQGLVITGANKATGAGRALFGASAEVAPLNREKFFPKSQFDGMRIVAHTYLLLALLNRVDGQEQHPLHTRSDRKYAQESILAGYTELLQESQMNHAIPLYCSILDPPRCYEVLSKSVLAPSTDKEPENDRPLQLRLINKAGIDVIKFVRHQASRVYMERVERSGFPPETEFRIFIEGPPSPRYGRLIKPDFFGPDEDDVAPEHSQMIASLEWLLMTNETWPDVFTAGANLYKYFLKNMHLVAARALLKRVSYETVLAHLPLEEGFVEGWENDVGFWAHLLGDAGQPAANAPKVMGDARIFRQLQSLVKALDGLETIASMVNISAELQPTNRSFWTELGNTLGATKDSVQGLLRGWLLSEIEEGDMELARLREAFLPETMLAYVSALHFAGARLSRDNLLECMELASVVAEPNSDLADSFVKAGRMKELVEALAAVSKALAVSTGDKKSSSSSSKKLREMGWSREIWSVKP</sequence>
<comment type="similarity">
    <text evidence="7">Belongs to the nucleoporin Nup84/Nup107 family.</text>
</comment>
<dbReference type="GO" id="GO:0006406">
    <property type="term" value="P:mRNA export from nucleus"/>
    <property type="evidence" value="ECO:0007669"/>
    <property type="project" value="TreeGrafter"/>
</dbReference>
<dbReference type="Proteomes" id="UP000813444">
    <property type="component" value="Unassembled WGS sequence"/>
</dbReference>
<evidence type="ECO:0000256" key="3">
    <source>
        <dbReference type="ARBA" id="ARBA00022927"/>
    </source>
</evidence>
<dbReference type="GO" id="GO:0031080">
    <property type="term" value="C:nuclear pore outer ring"/>
    <property type="evidence" value="ECO:0007669"/>
    <property type="project" value="TreeGrafter"/>
</dbReference>
<evidence type="ECO:0000256" key="7">
    <source>
        <dbReference type="RuleBase" id="RU365072"/>
    </source>
</evidence>
<comment type="subcellular location">
    <subcellularLocation>
        <location evidence="7">Nucleus</location>
        <location evidence="7">Nuclear pore complex</location>
    </subcellularLocation>
    <subcellularLocation>
        <location evidence="7">Nucleus membrane</location>
    </subcellularLocation>
</comment>
<keyword evidence="2" id="KW-0509">mRNA transport</keyword>
<dbReference type="InterPro" id="IPR007252">
    <property type="entry name" value="Nup84/Nup107"/>
</dbReference>
<keyword evidence="7" id="KW-0472">Membrane</keyword>
<reference evidence="9" key="1">
    <citation type="journal article" date="2021" name="Nat. Commun.">
        <title>Genetic determinants of endophytism in the Arabidopsis root mycobiome.</title>
        <authorList>
            <person name="Mesny F."/>
            <person name="Miyauchi S."/>
            <person name="Thiergart T."/>
            <person name="Pickel B."/>
            <person name="Atanasova L."/>
            <person name="Karlsson M."/>
            <person name="Huettel B."/>
            <person name="Barry K.W."/>
            <person name="Haridas S."/>
            <person name="Chen C."/>
            <person name="Bauer D."/>
            <person name="Andreopoulos W."/>
            <person name="Pangilinan J."/>
            <person name="LaButti K."/>
            <person name="Riley R."/>
            <person name="Lipzen A."/>
            <person name="Clum A."/>
            <person name="Drula E."/>
            <person name="Henrissat B."/>
            <person name="Kohler A."/>
            <person name="Grigoriev I.V."/>
            <person name="Martin F.M."/>
            <person name="Hacquard S."/>
        </authorList>
    </citation>
    <scope>NUCLEOTIDE SEQUENCE</scope>
    <source>
        <strain evidence="9">MPI-CAGE-CH-0235</strain>
    </source>
</reference>
<dbReference type="GO" id="GO:0000973">
    <property type="term" value="P:post-transcriptional tethering of RNA polymerase II gene DNA at nuclear periphery"/>
    <property type="evidence" value="ECO:0007669"/>
    <property type="project" value="TreeGrafter"/>
</dbReference>
<organism evidence="9 10">
    <name type="scientific">Stachybotrys elegans</name>
    <dbReference type="NCBI Taxonomy" id="80388"/>
    <lineage>
        <taxon>Eukaryota</taxon>
        <taxon>Fungi</taxon>
        <taxon>Dikarya</taxon>
        <taxon>Ascomycota</taxon>
        <taxon>Pezizomycotina</taxon>
        <taxon>Sordariomycetes</taxon>
        <taxon>Hypocreomycetidae</taxon>
        <taxon>Hypocreales</taxon>
        <taxon>Stachybotryaceae</taxon>
        <taxon>Stachybotrys</taxon>
    </lineage>
</organism>
<dbReference type="AlphaFoldDB" id="A0A8K0WXA8"/>
<comment type="caution">
    <text evidence="9">The sequence shown here is derived from an EMBL/GenBank/DDBJ whole genome shotgun (WGS) entry which is preliminary data.</text>
</comment>
<dbReference type="Gene3D" id="1.10.3450.20">
    <property type="match status" value="1"/>
</dbReference>
<keyword evidence="10" id="KW-1185">Reference proteome</keyword>
<accession>A0A8K0WXA8</accession>
<keyword evidence="6 7" id="KW-0539">Nucleus</keyword>
<dbReference type="PANTHER" id="PTHR13003:SF2">
    <property type="entry name" value="NUCLEAR PORE COMPLEX PROTEIN NUP107"/>
    <property type="match status" value="1"/>
</dbReference>
<dbReference type="GO" id="GO:0006606">
    <property type="term" value="P:protein import into nucleus"/>
    <property type="evidence" value="ECO:0007669"/>
    <property type="project" value="TreeGrafter"/>
</dbReference>
<evidence type="ECO:0000256" key="5">
    <source>
        <dbReference type="ARBA" id="ARBA00023132"/>
    </source>
</evidence>
<dbReference type="Pfam" id="PF04121">
    <property type="entry name" value="Nup84_Nup100"/>
    <property type="match status" value="1"/>
</dbReference>
<feature type="region of interest" description="Disordered" evidence="8">
    <location>
        <begin position="883"/>
        <end position="909"/>
    </location>
</feature>
<dbReference type="Gene3D" id="1.20.190.50">
    <property type="match status" value="1"/>
</dbReference>